<dbReference type="InterPro" id="IPR036396">
    <property type="entry name" value="Cyt_P450_sf"/>
</dbReference>
<evidence type="ECO:0000313" key="1">
    <source>
        <dbReference type="EMBL" id="GHI53175.1"/>
    </source>
</evidence>
<accession>A0ABQ3RBH7</accession>
<sequence length="73" mass="7725">MAATHLLISTKRSAPADDLTSFLLAAREEGEEGEESLNEHELVATLLLMIGGSQTTINSWTTPSANRSPGPTS</sequence>
<organism evidence="1 2">
    <name type="scientific">Streptomyces rubradiris</name>
    <name type="common">Streptomyces achromogenes subsp. rubradiris</name>
    <dbReference type="NCBI Taxonomy" id="285531"/>
    <lineage>
        <taxon>Bacteria</taxon>
        <taxon>Bacillati</taxon>
        <taxon>Actinomycetota</taxon>
        <taxon>Actinomycetes</taxon>
        <taxon>Kitasatosporales</taxon>
        <taxon>Streptomycetaceae</taxon>
        <taxon>Streptomyces</taxon>
    </lineage>
</organism>
<dbReference type="RefSeq" id="WP_189999032.1">
    <property type="nucleotide sequence ID" value="NZ_BNCB01000025.1"/>
</dbReference>
<gene>
    <name evidence="1" type="ORF">Srubr_30210</name>
</gene>
<comment type="caution">
    <text evidence="1">The sequence shown here is derived from an EMBL/GenBank/DDBJ whole genome shotgun (WGS) entry which is preliminary data.</text>
</comment>
<dbReference type="SUPFAM" id="SSF48264">
    <property type="entry name" value="Cytochrome P450"/>
    <property type="match status" value="1"/>
</dbReference>
<protein>
    <submittedName>
        <fullName evidence="1">Uncharacterized protein</fullName>
    </submittedName>
</protein>
<name>A0ABQ3RBH7_STRRR</name>
<dbReference type="EMBL" id="BNEA01000015">
    <property type="protein sequence ID" value="GHI53175.1"/>
    <property type="molecule type" value="Genomic_DNA"/>
</dbReference>
<dbReference type="Proteomes" id="UP000646738">
    <property type="component" value="Unassembled WGS sequence"/>
</dbReference>
<reference evidence="2" key="1">
    <citation type="submission" date="2023-07" db="EMBL/GenBank/DDBJ databases">
        <title>Whole genome shotgun sequence of Streptomyces achromogenes subsp. rubradiris NBRC 14000.</title>
        <authorList>
            <person name="Komaki H."/>
            <person name="Tamura T."/>
        </authorList>
    </citation>
    <scope>NUCLEOTIDE SEQUENCE [LARGE SCALE GENOMIC DNA]</scope>
    <source>
        <strain evidence="2">NBRC 14000</strain>
    </source>
</reference>
<proteinExistence type="predicted"/>
<evidence type="ECO:0000313" key="2">
    <source>
        <dbReference type="Proteomes" id="UP000646738"/>
    </source>
</evidence>
<keyword evidence="2" id="KW-1185">Reference proteome</keyword>
<dbReference type="Gene3D" id="1.10.630.10">
    <property type="entry name" value="Cytochrome P450"/>
    <property type="match status" value="1"/>
</dbReference>